<dbReference type="Pfam" id="PF25301">
    <property type="entry name" value="CUT_C"/>
    <property type="match status" value="1"/>
</dbReference>
<dbReference type="InterPro" id="IPR057475">
    <property type="entry name" value="CUT_C"/>
</dbReference>
<reference evidence="11 12" key="1">
    <citation type="submission" date="2023-08" db="EMBL/GenBank/DDBJ databases">
        <title>A Necator americanus chromosomal reference genome.</title>
        <authorList>
            <person name="Ilik V."/>
            <person name="Petrzelkova K.J."/>
            <person name="Pardy F."/>
            <person name="Fuh T."/>
            <person name="Niatou-Singa F.S."/>
            <person name="Gouil Q."/>
            <person name="Baker L."/>
            <person name="Ritchie M.E."/>
            <person name="Jex A.R."/>
            <person name="Gazzola D."/>
            <person name="Li H."/>
            <person name="Toshio Fujiwara R."/>
            <person name="Zhan B."/>
            <person name="Aroian R.V."/>
            <person name="Pafco B."/>
            <person name="Schwarz E.M."/>
        </authorList>
    </citation>
    <scope>NUCLEOTIDE SEQUENCE [LARGE SCALE GENOMIC DNA]</scope>
    <source>
        <strain evidence="11 12">Aroian</strain>
        <tissue evidence="11">Whole animal</tissue>
    </source>
</reference>
<keyword evidence="4 9" id="KW-0812">Transmembrane</keyword>
<name>A0ABR1D3W4_NECAM</name>
<dbReference type="PANTHER" id="PTHR22907">
    <property type="entry name" value="GH04558P"/>
    <property type="match status" value="1"/>
</dbReference>
<proteinExistence type="predicted"/>
<evidence type="ECO:0000256" key="4">
    <source>
        <dbReference type="ARBA" id="ARBA00022692"/>
    </source>
</evidence>
<dbReference type="InterPro" id="IPR001507">
    <property type="entry name" value="ZP_dom"/>
</dbReference>
<dbReference type="Pfam" id="PF25057">
    <property type="entry name" value="CUT_N"/>
    <property type="match status" value="1"/>
</dbReference>
<feature type="transmembrane region" description="Helical" evidence="9">
    <location>
        <begin position="329"/>
        <end position="349"/>
    </location>
</feature>
<gene>
    <name evidence="11" type="primary">Necator_chrIII.g12233</name>
    <name evidence="11" type="ORF">RB195_011467</name>
</gene>
<sequence length="450" mass="50366">MTLVLGNETTAFEGRIFVRGQAENPHCAKTFSSLQHASKPYMFKVPFEHCNVRLEDHDTFATTVIVQKHPMFITTAADAYDLRCTYPVGVREVESHVNVSELTTSSTLTDNAHGPSCKLTVTNEADENIAAAVVGQALRLRLEVSPNETYSILPRNCFAINIETGERYSLTDKAGCAIDDQLFPEWTRVRPSMTEAVFRTFKWPDSSMIRFQCDCSACVGQCPEMNCGRRRDAAMRKFRFRRVRHIKNGTQIDERLTESDYDEDEEEKELLRKIIDPKRLAFSSLVKVREDDEEARAQEQVDHWRNGISAQQDVIREPRDDAFVCVRTVLVLGMSVMTCLCLGVLIYSCIRRRRSKFVQKAIHLGFIVLLLVSIGTVLCQDDGQTGSPEADSKSEAATEGGVVGAESTAVKTSNAPGGEGNIIDKIFKKGAEEEFSTITFLMMSVMAFLL</sequence>
<keyword evidence="6 9" id="KW-1133">Transmembrane helix</keyword>
<comment type="subcellular location">
    <subcellularLocation>
        <location evidence="1">Cell membrane</location>
        <topology evidence="1">Single-pass type I membrane protein</topology>
    </subcellularLocation>
</comment>
<evidence type="ECO:0000256" key="9">
    <source>
        <dbReference type="SAM" id="Phobius"/>
    </source>
</evidence>
<evidence type="ECO:0000313" key="11">
    <source>
        <dbReference type="EMBL" id="KAK6744766.1"/>
    </source>
</evidence>
<feature type="region of interest" description="Disordered" evidence="8">
    <location>
        <begin position="384"/>
        <end position="405"/>
    </location>
</feature>
<evidence type="ECO:0000256" key="2">
    <source>
        <dbReference type="ARBA" id="ARBA00022460"/>
    </source>
</evidence>
<comment type="caution">
    <text evidence="11">The sequence shown here is derived from an EMBL/GenBank/DDBJ whole genome shotgun (WGS) entry which is preliminary data.</text>
</comment>
<evidence type="ECO:0000313" key="12">
    <source>
        <dbReference type="Proteomes" id="UP001303046"/>
    </source>
</evidence>
<dbReference type="InterPro" id="IPR051962">
    <property type="entry name" value="Cuticlin"/>
</dbReference>
<keyword evidence="12" id="KW-1185">Reference proteome</keyword>
<accession>A0ABR1D3W4</accession>
<dbReference type="InterPro" id="IPR056953">
    <property type="entry name" value="CUT_N"/>
</dbReference>
<dbReference type="PROSITE" id="PS51034">
    <property type="entry name" value="ZP_2"/>
    <property type="match status" value="1"/>
</dbReference>
<evidence type="ECO:0000259" key="10">
    <source>
        <dbReference type="PROSITE" id="PS51034"/>
    </source>
</evidence>
<evidence type="ECO:0000256" key="1">
    <source>
        <dbReference type="ARBA" id="ARBA00004251"/>
    </source>
</evidence>
<feature type="domain" description="ZP" evidence="10">
    <location>
        <begin position="1"/>
        <end position="234"/>
    </location>
</feature>
<organism evidence="11 12">
    <name type="scientific">Necator americanus</name>
    <name type="common">Human hookworm</name>
    <dbReference type="NCBI Taxonomy" id="51031"/>
    <lineage>
        <taxon>Eukaryota</taxon>
        <taxon>Metazoa</taxon>
        <taxon>Ecdysozoa</taxon>
        <taxon>Nematoda</taxon>
        <taxon>Chromadorea</taxon>
        <taxon>Rhabditida</taxon>
        <taxon>Rhabditina</taxon>
        <taxon>Rhabditomorpha</taxon>
        <taxon>Strongyloidea</taxon>
        <taxon>Ancylostomatidae</taxon>
        <taxon>Bunostominae</taxon>
        <taxon>Necator</taxon>
    </lineage>
</organism>
<dbReference type="Proteomes" id="UP001303046">
    <property type="component" value="Unassembled WGS sequence"/>
</dbReference>
<keyword evidence="2" id="KW-0193">Cuticle</keyword>
<dbReference type="SMART" id="SM00241">
    <property type="entry name" value="ZP"/>
    <property type="match status" value="1"/>
</dbReference>
<dbReference type="EMBL" id="JAVFWL010000003">
    <property type="protein sequence ID" value="KAK6744766.1"/>
    <property type="molecule type" value="Genomic_DNA"/>
</dbReference>
<evidence type="ECO:0000256" key="8">
    <source>
        <dbReference type="SAM" id="MobiDB-lite"/>
    </source>
</evidence>
<feature type="transmembrane region" description="Helical" evidence="9">
    <location>
        <begin position="361"/>
        <end position="378"/>
    </location>
</feature>
<evidence type="ECO:0000256" key="5">
    <source>
        <dbReference type="ARBA" id="ARBA00022729"/>
    </source>
</evidence>
<dbReference type="PANTHER" id="PTHR22907:SF46">
    <property type="entry name" value="ZP DOMAIN-CONTAINING PROTEIN"/>
    <property type="match status" value="1"/>
</dbReference>
<evidence type="ECO:0000256" key="7">
    <source>
        <dbReference type="ARBA" id="ARBA00023136"/>
    </source>
</evidence>
<keyword evidence="5" id="KW-0732">Signal</keyword>
<protein>
    <recommendedName>
        <fullName evidence="10">ZP domain-containing protein</fullName>
    </recommendedName>
</protein>
<keyword evidence="3" id="KW-1003">Cell membrane</keyword>
<evidence type="ECO:0000256" key="6">
    <source>
        <dbReference type="ARBA" id="ARBA00022989"/>
    </source>
</evidence>
<evidence type="ECO:0000256" key="3">
    <source>
        <dbReference type="ARBA" id="ARBA00022475"/>
    </source>
</evidence>
<keyword evidence="7 9" id="KW-0472">Membrane</keyword>